<dbReference type="Gene3D" id="3.60.20.10">
    <property type="entry name" value="Glutamine Phosphoribosylpyrophosphate, subunit 1, domain 1"/>
    <property type="match status" value="1"/>
</dbReference>
<dbReference type="SUPFAM" id="SSF56235">
    <property type="entry name" value="N-terminal nucleophile aminohydrolases (Ntn hydrolases)"/>
    <property type="match status" value="1"/>
</dbReference>
<evidence type="ECO:0000313" key="7">
    <source>
        <dbReference type="Proteomes" id="UP000199013"/>
    </source>
</evidence>
<evidence type="ECO:0000256" key="2">
    <source>
        <dbReference type="ARBA" id="ARBA00012737"/>
    </source>
</evidence>
<organism evidence="6 7">
    <name type="scientific">Candidatus Protofrankia californiensis</name>
    <dbReference type="NCBI Taxonomy" id="1839754"/>
    <lineage>
        <taxon>Bacteria</taxon>
        <taxon>Bacillati</taxon>
        <taxon>Actinomycetota</taxon>
        <taxon>Actinomycetes</taxon>
        <taxon>Frankiales</taxon>
        <taxon>Frankiaceae</taxon>
        <taxon>Protofrankia</taxon>
    </lineage>
</organism>
<keyword evidence="7" id="KW-1185">Reference proteome</keyword>
<dbReference type="EC" id="6.3.5.4" evidence="2"/>
<dbReference type="InterPro" id="IPR051786">
    <property type="entry name" value="ASN_synthetase/amidase"/>
</dbReference>
<proteinExistence type="predicted"/>
<dbReference type="AlphaFoldDB" id="A0A1C3NY65"/>
<dbReference type="PANTHER" id="PTHR43284:SF1">
    <property type="entry name" value="ASPARAGINE SYNTHETASE"/>
    <property type="match status" value="1"/>
</dbReference>
<dbReference type="Proteomes" id="UP000199013">
    <property type="component" value="Unassembled WGS sequence"/>
</dbReference>
<dbReference type="InterPro" id="IPR029055">
    <property type="entry name" value="Ntn_hydrolases_N"/>
</dbReference>
<evidence type="ECO:0000256" key="3">
    <source>
        <dbReference type="ARBA" id="ARBA00022888"/>
    </source>
</evidence>
<dbReference type="PANTHER" id="PTHR43284">
    <property type="entry name" value="ASPARAGINE SYNTHETASE (GLUTAMINE-HYDROLYZING)"/>
    <property type="match status" value="1"/>
</dbReference>
<dbReference type="Pfam" id="PF00733">
    <property type="entry name" value="Asn_synthase"/>
    <property type="match status" value="1"/>
</dbReference>
<dbReference type="GO" id="GO:0006529">
    <property type="term" value="P:asparagine biosynthetic process"/>
    <property type="evidence" value="ECO:0007669"/>
    <property type="project" value="UniProtKB-KW"/>
</dbReference>
<evidence type="ECO:0000256" key="4">
    <source>
        <dbReference type="ARBA" id="ARBA00048741"/>
    </source>
</evidence>
<accession>A0A1C3NY65</accession>
<dbReference type="InterPro" id="IPR014729">
    <property type="entry name" value="Rossmann-like_a/b/a_fold"/>
</dbReference>
<gene>
    <name evidence="6" type="ORF">FDG2_2778</name>
</gene>
<evidence type="ECO:0000313" key="6">
    <source>
        <dbReference type="EMBL" id="SBW22532.1"/>
    </source>
</evidence>
<dbReference type="InterPro" id="IPR001962">
    <property type="entry name" value="Asn_synthase"/>
</dbReference>
<evidence type="ECO:0000259" key="5">
    <source>
        <dbReference type="Pfam" id="PF00733"/>
    </source>
</evidence>
<dbReference type="Gene3D" id="3.40.50.620">
    <property type="entry name" value="HUPs"/>
    <property type="match status" value="1"/>
</dbReference>
<comment type="catalytic activity">
    <reaction evidence="4">
        <text>L-aspartate + L-glutamine + ATP + H2O = L-asparagine + L-glutamate + AMP + diphosphate + H(+)</text>
        <dbReference type="Rhea" id="RHEA:12228"/>
        <dbReference type="ChEBI" id="CHEBI:15377"/>
        <dbReference type="ChEBI" id="CHEBI:15378"/>
        <dbReference type="ChEBI" id="CHEBI:29985"/>
        <dbReference type="ChEBI" id="CHEBI:29991"/>
        <dbReference type="ChEBI" id="CHEBI:30616"/>
        <dbReference type="ChEBI" id="CHEBI:33019"/>
        <dbReference type="ChEBI" id="CHEBI:58048"/>
        <dbReference type="ChEBI" id="CHEBI:58359"/>
        <dbReference type="ChEBI" id="CHEBI:456215"/>
        <dbReference type="EC" id="6.3.5.4"/>
    </reaction>
</comment>
<reference evidence="7" key="1">
    <citation type="submission" date="2016-02" db="EMBL/GenBank/DDBJ databases">
        <authorList>
            <person name="Wibberg D."/>
        </authorList>
    </citation>
    <scope>NUCLEOTIDE SEQUENCE [LARGE SCALE GENOMIC DNA]</scope>
</reference>
<dbReference type="GO" id="GO:0004066">
    <property type="term" value="F:asparagine synthase (glutamine-hydrolyzing) activity"/>
    <property type="evidence" value="ECO:0007669"/>
    <property type="project" value="UniProtKB-EC"/>
</dbReference>
<keyword evidence="3" id="KW-0061">Asparagine biosynthesis</keyword>
<evidence type="ECO:0000256" key="1">
    <source>
        <dbReference type="ARBA" id="ARBA00005187"/>
    </source>
</evidence>
<feature type="domain" description="Asparagine synthetase" evidence="5">
    <location>
        <begin position="231"/>
        <end position="605"/>
    </location>
</feature>
<keyword evidence="3" id="KW-0028">Amino-acid biosynthesis</keyword>
<name>A0A1C3NY65_9ACTN</name>
<dbReference type="EMBL" id="FLUV01001183">
    <property type="protein sequence ID" value="SBW22532.1"/>
    <property type="molecule type" value="Genomic_DNA"/>
</dbReference>
<protein>
    <recommendedName>
        <fullName evidence="2">asparagine synthase (glutamine-hydrolyzing)</fullName>
        <ecNumber evidence="2">6.3.5.4</ecNumber>
    </recommendedName>
</protein>
<comment type="pathway">
    <text evidence="1">Amino-acid biosynthesis; L-asparagine biosynthesis; L-asparagine from L-aspartate (L-Gln route): step 1/1.</text>
</comment>
<dbReference type="SUPFAM" id="SSF52402">
    <property type="entry name" value="Adenine nucleotide alpha hydrolases-like"/>
    <property type="match status" value="1"/>
</dbReference>
<sequence length="612" mass="65491">MTFCGVFRLDGQPAAPKVADAMLAASVVPVDQASVRRYADGPLALVAAPEPALGPGPTLATSTVGPLAVIDGWIPQRGMAGADRGRDSAAARIAAAFAARGTACLDDLLGDWVALLWDPRGARLVLARAVLSWRRVAVYCDGARLLFGTELAQLRAAGIPLRVDEAAVGEALTLTQTTMYQTLIHGVERIPDGSLLDIQVGRAPARRAFTSLTSIVPPMRRTSVETSARVLRAALDAAVDTAVPDSGAAVQLSGGVDSSMVTGLAHQLVVRRRTGRLLPVSMVFPDQPYDESSWIDAVQAHLGITALRVTPGPYDWDRWRAWTATTGEVPPRPNAALLSHVLDAVRAEGLTVALTGEGGDDWYAGWRRHWPDLLRAGHLAPLWRESGSGHHPRALARRLCLIRRSAWGPLRAPPTRPVIPCWIRPQRLRGLDLDGRQTRTRAADTAGFASHDHRARWAPAARRMGASLLDSVRLAATVAGVDWRHPLHDPRAVRCALSTGGGTLYSPGLTKQVLRAAAGDALPPAIHARRDKARFDLEIVHAVETAGGLRTLATGPLVTGGWIDLAAAENAWASAAALARRGRTPTAPQHSLPYLWQLLELDTWLTHAGVQE</sequence>